<dbReference type="InterPro" id="IPR012677">
    <property type="entry name" value="Nucleotide-bd_a/b_plait_sf"/>
</dbReference>
<dbReference type="InterPro" id="IPR035979">
    <property type="entry name" value="RBD_domain_sf"/>
</dbReference>
<dbReference type="Gene3D" id="3.30.70.330">
    <property type="match status" value="1"/>
</dbReference>
<dbReference type="OrthoDB" id="266020at2759"/>
<evidence type="ECO:0000259" key="3">
    <source>
        <dbReference type="PROSITE" id="PS50102"/>
    </source>
</evidence>
<keyword evidence="5" id="KW-1185">Reference proteome</keyword>
<dbReference type="GO" id="GO:0003723">
    <property type="term" value="F:RNA binding"/>
    <property type="evidence" value="ECO:0007669"/>
    <property type="project" value="UniProtKB-UniRule"/>
</dbReference>
<feature type="domain" description="RRM" evidence="3">
    <location>
        <begin position="51"/>
        <end position="116"/>
    </location>
</feature>
<evidence type="ECO:0000256" key="2">
    <source>
        <dbReference type="SAM" id="SignalP"/>
    </source>
</evidence>
<dbReference type="PROSITE" id="PS50102">
    <property type="entry name" value="RRM"/>
    <property type="match status" value="1"/>
</dbReference>
<reference evidence="4 5" key="1">
    <citation type="journal article" date="2013" name="Curr. Biol.">
        <title>The Genome of the Foraminiferan Reticulomyxa filosa.</title>
        <authorList>
            <person name="Glockner G."/>
            <person name="Hulsmann N."/>
            <person name="Schleicher M."/>
            <person name="Noegel A.A."/>
            <person name="Eichinger L."/>
            <person name="Gallinger C."/>
            <person name="Pawlowski J."/>
            <person name="Sierra R."/>
            <person name="Euteneuer U."/>
            <person name="Pillet L."/>
            <person name="Moustafa A."/>
            <person name="Platzer M."/>
            <person name="Groth M."/>
            <person name="Szafranski K."/>
            <person name="Schliwa M."/>
        </authorList>
    </citation>
    <scope>NUCLEOTIDE SEQUENCE [LARGE SCALE GENOMIC DNA]</scope>
</reference>
<organism evidence="4 5">
    <name type="scientific">Reticulomyxa filosa</name>
    <dbReference type="NCBI Taxonomy" id="46433"/>
    <lineage>
        <taxon>Eukaryota</taxon>
        <taxon>Sar</taxon>
        <taxon>Rhizaria</taxon>
        <taxon>Retaria</taxon>
        <taxon>Foraminifera</taxon>
        <taxon>Monothalamids</taxon>
        <taxon>Reticulomyxidae</taxon>
        <taxon>Reticulomyxa</taxon>
    </lineage>
</organism>
<dbReference type="SMART" id="SM00360">
    <property type="entry name" value="RRM"/>
    <property type="match status" value="1"/>
</dbReference>
<dbReference type="EMBL" id="ASPP01012938">
    <property type="protein sequence ID" value="ETO20095.1"/>
    <property type="molecule type" value="Genomic_DNA"/>
</dbReference>
<comment type="caution">
    <text evidence="4">The sequence shown here is derived from an EMBL/GenBank/DDBJ whole genome shotgun (WGS) entry which is preliminary data.</text>
</comment>
<sequence length="116" mass="13233">MYVLCLFVFVGVAVMLEPYLNGTYPNLRKETDMHDEGGNANATTTMELDEHNLYVKGLRKECTQVELDDLFKQFGVITQSRVYGDGVGFVRFETPEAAKLVELFFSKKKKKKKKGK</sequence>
<feature type="signal peptide" evidence="2">
    <location>
        <begin position="1"/>
        <end position="15"/>
    </location>
</feature>
<dbReference type="Pfam" id="PF00076">
    <property type="entry name" value="RRM_1"/>
    <property type="match status" value="1"/>
</dbReference>
<gene>
    <name evidence="4" type="ORF">RFI_17124</name>
</gene>
<keyword evidence="2" id="KW-0732">Signal</keyword>
<dbReference type="AlphaFoldDB" id="X6N1E2"/>
<evidence type="ECO:0000256" key="1">
    <source>
        <dbReference type="PROSITE-ProRule" id="PRU00176"/>
    </source>
</evidence>
<keyword evidence="1" id="KW-0694">RNA-binding</keyword>
<accession>X6N1E2</accession>
<evidence type="ECO:0000313" key="4">
    <source>
        <dbReference type="EMBL" id="ETO20095.1"/>
    </source>
</evidence>
<evidence type="ECO:0000313" key="5">
    <source>
        <dbReference type="Proteomes" id="UP000023152"/>
    </source>
</evidence>
<dbReference type="Proteomes" id="UP000023152">
    <property type="component" value="Unassembled WGS sequence"/>
</dbReference>
<proteinExistence type="predicted"/>
<name>X6N1E2_RETFI</name>
<dbReference type="SUPFAM" id="SSF54928">
    <property type="entry name" value="RNA-binding domain, RBD"/>
    <property type="match status" value="1"/>
</dbReference>
<dbReference type="InterPro" id="IPR000504">
    <property type="entry name" value="RRM_dom"/>
</dbReference>
<feature type="chain" id="PRO_5013175559" evidence="2">
    <location>
        <begin position="16"/>
        <end position="116"/>
    </location>
</feature>
<protein>
    <submittedName>
        <fullName evidence="4">RNA-binding protein</fullName>
    </submittedName>
</protein>